<reference evidence="1" key="1">
    <citation type="journal article" date="2021" name="Nat. Commun.">
        <title>Genetic determinants of endophytism in the Arabidopsis root mycobiome.</title>
        <authorList>
            <person name="Mesny F."/>
            <person name="Miyauchi S."/>
            <person name="Thiergart T."/>
            <person name="Pickel B."/>
            <person name="Atanasova L."/>
            <person name="Karlsson M."/>
            <person name="Huettel B."/>
            <person name="Barry K.W."/>
            <person name="Haridas S."/>
            <person name="Chen C."/>
            <person name="Bauer D."/>
            <person name="Andreopoulos W."/>
            <person name="Pangilinan J."/>
            <person name="LaButti K."/>
            <person name="Riley R."/>
            <person name="Lipzen A."/>
            <person name="Clum A."/>
            <person name="Drula E."/>
            <person name="Henrissat B."/>
            <person name="Kohler A."/>
            <person name="Grigoriev I.V."/>
            <person name="Martin F.M."/>
            <person name="Hacquard S."/>
        </authorList>
    </citation>
    <scope>NUCLEOTIDE SEQUENCE</scope>
    <source>
        <strain evidence="1">MPI-SDFR-AT-0120</strain>
    </source>
</reference>
<dbReference type="AlphaFoldDB" id="A0A8K0R5A5"/>
<evidence type="ECO:0000313" key="1">
    <source>
        <dbReference type="EMBL" id="KAH7084298.1"/>
    </source>
</evidence>
<dbReference type="EMBL" id="JAGMVJ010000012">
    <property type="protein sequence ID" value="KAH7084298.1"/>
    <property type="molecule type" value="Genomic_DNA"/>
</dbReference>
<organism evidence="1 2">
    <name type="scientific">Paraphoma chrysanthemicola</name>
    <dbReference type="NCBI Taxonomy" id="798071"/>
    <lineage>
        <taxon>Eukaryota</taxon>
        <taxon>Fungi</taxon>
        <taxon>Dikarya</taxon>
        <taxon>Ascomycota</taxon>
        <taxon>Pezizomycotina</taxon>
        <taxon>Dothideomycetes</taxon>
        <taxon>Pleosporomycetidae</taxon>
        <taxon>Pleosporales</taxon>
        <taxon>Pleosporineae</taxon>
        <taxon>Phaeosphaeriaceae</taxon>
        <taxon>Paraphoma</taxon>
    </lineage>
</organism>
<name>A0A8K0R5A5_9PLEO</name>
<comment type="caution">
    <text evidence="1">The sequence shown here is derived from an EMBL/GenBank/DDBJ whole genome shotgun (WGS) entry which is preliminary data.</text>
</comment>
<keyword evidence="2" id="KW-1185">Reference proteome</keyword>
<gene>
    <name evidence="1" type="ORF">FB567DRAFT_79332</name>
</gene>
<accession>A0A8K0R5A5</accession>
<dbReference type="Proteomes" id="UP000813461">
    <property type="component" value="Unassembled WGS sequence"/>
</dbReference>
<proteinExistence type="predicted"/>
<evidence type="ECO:0000313" key="2">
    <source>
        <dbReference type="Proteomes" id="UP000813461"/>
    </source>
</evidence>
<sequence>MGDAPFASVSSCQPLPCQNMCRHQEWQRQPVSELRRSAARPCWGIVPKLSACSQLRRQMAPGMRPGVLLTHDVNSAADADDVPSSERLLQDGQRYGCLRAMDAFKAMGCKACRCCEGEWRGAGGGSDVRGGSRGALRLAGGKGSAQGLERNVEEMRARPKIPDPRPLARSVKLGAGNAAGEFGEPADSVQPAIDKLCAGYRRFCVQAVLAEVGATVAAALEAEVITCAAGLVPPVTPCWASTNEHISHISSTRVQSPLKTQRGILFSQ</sequence>
<protein>
    <submittedName>
        <fullName evidence="1">Uncharacterized protein</fullName>
    </submittedName>
</protein>